<comment type="subcellular location">
    <subcellularLocation>
        <location evidence="1">Mitochondrion</location>
    </subcellularLocation>
    <subcellularLocation>
        <location evidence="2">Peroxisome</location>
    </subcellularLocation>
</comment>
<dbReference type="Pfam" id="PF02036">
    <property type="entry name" value="SCP2"/>
    <property type="match status" value="1"/>
</dbReference>
<accession>A0A8B7NXU1</accession>
<dbReference type="OrthoDB" id="5327538at2759"/>
<organism evidence="10 11">
    <name type="scientific">Hyalella azteca</name>
    <name type="common">Amphipod</name>
    <dbReference type="NCBI Taxonomy" id="294128"/>
    <lineage>
        <taxon>Eukaryota</taxon>
        <taxon>Metazoa</taxon>
        <taxon>Ecdysozoa</taxon>
        <taxon>Arthropoda</taxon>
        <taxon>Crustacea</taxon>
        <taxon>Multicrustacea</taxon>
        <taxon>Malacostraca</taxon>
        <taxon>Eumalacostraca</taxon>
        <taxon>Peracarida</taxon>
        <taxon>Amphipoda</taxon>
        <taxon>Senticaudata</taxon>
        <taxon>Talitrida</taxon>
        <taxon>Talitroidea</taxon>
        <taxon>Hyalellidae</taxon>
        <taxon>Hyalella</taxon>
    </lineage>
</organism>
<dbReference type="Gene3D" id="3.30.1050.10">
    <property type="entry name" value="SCP2 sterol-binding domain"/>
    <property type="match status" value="1"/>
</dbReference>
<dbReference type="GO" id="GO:0005739">
    <property type="term" value="C:mitochondrion"/>
    <property type="evidence" value="ECO:0007669"/>
    <property type="project" value="UniProtKB-SubCell"/>
</dbReference>
<dbReference type="InterPro" id="IPR002347">
    <property type="entry name" value="SDR_fam"/>
</dbReference>
<evidence type="ECO:0000313" key="11">
    <source>
        <dbReference type="RefSeq" id="XP_018018520.1"/>
    </source>
</evidence>
<evidence type="ECO:0000256" key="6">
    <source>
        <dbReference type="ARBA" id="ARBA00023128"/>
    </source>
</evidence>
<dbReference type="PRINTS" id="PR00081">
    <property type="entry name" value="GDHRDH"/>
</dbReference>
<dbReference type="GeneID" id="108675047"/>
<dbReference type="InterPro" id="IPR051935">
    <property type="entry name" value="HSDL2"/>
</dbReference>
<dbReference type="CTD" id="84263"/>
<evidence type="ECO:0000256" key="5">
    <source>
        <dbReference type="ARBA" id="ARBA00023002"/>
    </source>
</evidence>
<reference evidence="11" key="1">
    <citation type="submission" date="2025-08" db="UniProtKB">
        <authorList>
            <consortium name="RefSeq"/>
        </authorList>
    </citation>
    <scope>IDENTIFICATION</scope>
    <source>
        <tissue evidence="11">Whole organism</tissue>
    </source>
</reference>
<evidence type="ECO:0000256" key="4">
    <source>
        <dbReference type="ARBA" id="ARBA00022857"/>
    </source>
</evidence>
<dbReference type="GO" id="GO:0016491">
    <property type="term" value="F:oxidoreductase activity"/>
    <property type="evidence" value="ECO:0007669"/>
    <property type="project" value="UniProtKB-KW"/>
</dbReference>
<evidence type="ECO:0000256" key="7">
    <source>
        <dbReference type="ARBA" id="ARBA00023140"/>
    </source>
</evidence>
<evidence type="ECO:0000256" key="1">
    <source>
        <dbReference type="ARBA" id="ARBA00004173"/>
    </source>
</evidence>
<evidence type="ECO:0000256" key="2">
    <source>
        <dbReference type="ARBA" id="ARBA00004275"/>
    </source>
</evidence>
<dbReference type="SUPFAM" id="SSF55718">
    <property type="entry name" value="SCP-like"/>
    <property type="match status" value="1"/>
</dbReference>
<dbReference type="Proteomes" id="UP000694843">
    <property type="component" value="Unplaced"/>
</dbReference>
<dbReference type="InterPro" id="IPR003033">
    <property type="entry name" value="SCP2_sterol-bd_dom"/>
</dbReference>
<keyword evidence="6" id="KW-0496">Mitochondrion</keyword>
<dbReference type="AlphaFoldDB" id="A0A8B7NXU1"/>
<dbReference type="OMA" id="WWSSVAN"/>
<dbReference type="CDD" id="cd09762">
    <property type="entry name" value="HSDL2_SDR_c"/>
    <property type="match status" value="1"/>
</dbReference>
<dbReference type="PANTHER" id="PTHR42808">
    <property type="entry name" value="HYDROXYSTEROID DEHYDROGENASE-LIKE PROTEIN 2"/>
    <property type="match status" value="1"/>
</dbReference>
<keyword evidence="7" id="KW-0576">Peroxisome</keyword>
<gene>
    <name evidence="11" type="primary">LOC108675047</name>
</gene>
<dbReference type="Gene3D" id="3.40.50.720">
    <property type="entry name" value="NAD(P)-binding Rossmann-like Domain"/>
    <property type="match status" value="1"/>
</dbReference>
<keyword evidence="4" id="KW-0521">NADP</keyword>
<dbReference type="InterPro" id="IPR036291">
    <property type="entry name" value="NAD(P)-bd_dom_sf"/>
</dbReference>
<evidence type="ECO:0000256" key="8">
    <source>
        <dbReference type="ARBA" id="ARBA00040243"/>
    </source>
</evidence>
<dbReference type="SUPFAM" id="SSF51735">
    <property type="entry name" value="NAD(P)-binding Rossmann-fold domains"/>
    <property type="match status" value="1"/>
</dbReference>
<dbReference type="InterPro" id="IPR036527">
    <property type="entry name" value="SCP2_sterol-bd_dom_sf"/>
</dbReference>
<dbReference type="GO" id="GO:0005777">
    <property type="term" value="C:peroxisome"/>
    <property type="evidence" value="ECO:0007669"/>
    <property type="project" value="UniProtKB-SubCell"/>
</dbReference>
<evidence type="ECO:0000313" key="10">
    <source>
        <dbReference type="Proteomes" id="UP000694843"/>
    </source>
</evidence>
<evidence type="ECO:0000259" key="9">
    <source>
        <dbReference type="Pfam" id="PF02036"/>
    </source>
</evidence>
<dbReference type="Pfam" id="PF00106">
    <property type="entry name" value="adh_short"/>
    <property type="match status" value="1"/>
</dbReference>
<proteinExistence type="inferred from homology"/>
<evidence type="ECO:0000256" key="3">
    <source>
        <dbReference type="ARBA" id="ARBA00006484"/>
    </source>
</evidence>
<name>A0A8B7NXU1_HYAAZ</name>
<protein>
    <recommendedName>
        <fullName evidence="8">Hydroxysteroid dehydrogenase-like protein 2</fullName>
    </recommendedName>
</protein>
<dbReference type="PANTHER" id="PTHR42808:SF3">
    <property type="entry name" value="HYDROXYSTEROID DEHYDROGENASE-LIKE PROTEIN 2"/>
    <property type="match status" value="1"/>
</dbReference>
<dbReference type="FunFam" id="3.40.50.720:FF:000301">
    <property type="entry name" value="Hydroxysteroid dehydrogenase like 2"/>
    <property type="match status" value="1"/>
</dbReference>
<sequence>MLANTGKLAGRTILITGASRGIGKAIALKAAKDGANIVVAAKTAEPHPKLPGTIYTAAQEIESAGGKALPFVVDVRDEASVTACVEAAVQQFGGIDVLINNASAISLTGTLQTSMKKYDLMHQINTRGTYLVSKTCLPHLIKGKNPHILNISPPLNMSPRWFKDHVAYTMAKYGMSMCVLAMAEEFKDKGVAVNALWPRTAIHTAAMEMLGGEGIAAKCRKPDIMADAGYALLTRDSKTFTGNFCIDDVILKEEGITNFDSYAYDPKEELMPDFFLDEFDEVVTQSVIQGKEKPAAAKAEEAAGAVTREIAKAFDGLASIITSEVVEKTKAIYAFHVSVPGGDATHWWINLKEGSGGVGEGSPPSPADVTFSLNADIFGKLFSGSMKPTAAVMSGKMKLKGDIGKAMKLEGLMGKIKSKL</sequence>
<keyword evidence="10" id="KW-1185">Reference proteome</keyword>
<dbReference type="NCBIfam" id="NF006133">
    <property type="entry name" value="PRK08278.1"/>
    <property type="match status" value="1"/>
</dbReference>
<dbReference type="RefSeq" id="XP_018018520.1">
    <property type="nucleotide sequence ID" value="XM_018163031.2"/>
</dbReference>
<feature type="domain" description="SCP2" evidence="9">
    <location>
        <begin position="323"/>
        <end position="413"/>
    </location>
</feature>
<dbReference type="KEGG" id="hazt:108675047"/>
<keyword evidence="5" id="KW-0560">Oxidoreductase</keyword>
<comment type="similarity">
    <text evidence="3">Belongs to the short-chain dehydrogenases/reductases (SDR) family.</text>
</comment>